<evidence type="ECO:0000259" key="3">
    <source>
        <dbReference type="PROSITE" id="PS50405"/>
    </source>
</evidence>
<dbReference type="CDD" id="cd03049">
    <property type="entry name" value="GST_N_3"/>
    <property type="match status" value="1"/>
</dbReference>
<dbReference type="InterPro" id="IPR010987">
    <property type="entry name" value="Glutathione-S-Trfase_C-like"/>
</dbReference>
<dbReference type="Pfam" id="PF13410">
    <property type="entry name" value="GST_C_2"/>
    <property type="match status" value="1"/>
</dbReference>
<dbReference type="NCBIfam" id="NF007682">
    <property type="entry name" value="PRK10357.1"/>
    <property type="match status" value="1"/>
</dbReference>
<keyword evidence="4" id="KW-0808">Transferase</keyword>
<evidence type="ECO:0000313" key="4">
    <source>
        <dbReference type="EMBL" id="AEG68084.1"/>
    </source>
</evidence>
<name>F6FYK0_RALS8</name>
<evidence type="ECO:0000256" key="1">
    <source>
        <dbReference type="SAM" id="MobiDB-lite"/>
    </source>
</evidence>
<dbReference type="Proteomes" id="UP000007953">
    <property type="component" value="Chromosome"/>
</dbReference>
<evidence type="ECO:0000313" key="5">
    <source>
        <dbReference type="Proteomes" id="UP000007953"/>
    </source>
</evidence>
<dbReference type="eggNOG" id="COG0625">
    <property type="taxonomic scope" value="Bacteria"/>
</dbReference>
<dbReference type="InterPro" id="IPR040079">
    <property type="entry name" value="Glutathione_S-Trfase"/>
</dbReference>
<organism evidence="4 5">
    <name type="scientific">Ralstonia solanacearum (strain Po82)</name>
    <dbReference type="NCBI Taxonomy" id="1031711"/>
    <lineage>
        <taxon>Bacteria</taxon>
        <taxon>Pseudomonadati</taxon>
        <taxon>Pseudomonadota</taxon>
        <taxon>Betaproteobacteria</taxon>
        <taxon>Burkholderiales</taxon>
        <taxon>Burkholderiaceae</taxon>
        <taxon>Ralstonia</taxon>
        <taxon>Ralstonia solanacearum species complex</taxon>
    </lineage>
</organism>
<dbReference type="InterPro" id="IPR004045">
    <property type="entry name" value="Glutathione_S-Trfase_N"/>
</dbReference>
<dbReference type="InterPro" id="IPR036282">
    <property type="entry name" value="Glutathione-S-Trfase_C_sf"/>
</dbReference>
<dbReference type="SUPFAM" id="SSF52833">
    <property type="entry name" value="Thioredoxin-like"/>
    <property type="match status" value="1"/>
</dbReference>
<feature type="domain" description="GST N-terminal" evidence="2">
    <location>
        <begin position="377"/>
        <end position="456"/>
    </location>
</feature>
<dbReference type="HOGENOM" id="CLU_469991_0_0_4"/>
<feature type="compositionally biased region" description="Basic residues" evidence="1">
    <location>
        <begin position="313"/>
        <end position="323"/>
    </location>
</feature>
<sequence>MRHGRRADLAGLGLLLEVALRDVAPDVAVQVQHDGVGARHGVEQLGHVVVRLDLDGVRVERQAQAVLDHALREGFPVRVRIGRQVCVVVAHRAVHLAQQLDRFDAADGAVQARGDVGHFLAQRGRAGRLAVGAREHRHVGIGMSELNQAGLHAAQRRHDHGVARALEHHAVRGVIDVFRRAGEVDEFAGGFQLGIALDALLEPVLDRLHVMVGDGFDLLDAGGIGLGEMLDQGQQRTLGVGGEARDLGQARLRQRDQPVHLHLDAMAHEGGLGQPFAQRIGLGGIAAIDGGQSGQGGKRRHGRRGQKCEKTGGRRTTRTRPRALNRERQARPQRTRDFTTRLPPFHGSVRRAPASGQSAQHSTREYARLYFRLQHDTPMKLIGSHASPYTRKVRVVLAEKKIDYQFVLEDVWNADTQIHQFNPLGKVPCLVMDDGGALFDSRVIAEYADTLSPVARLIPPSGRERVEVRCWEALADGLLDAAVTLRVEQTQRTPEQRSESWTTRQHHKIDEALKAMSRGLADKTWCNGNHLTLADIAVGCALAYLDFRQPQVDWRERHPNLAAFYTRIEKRPSFMETQPR</sequence>
<dbReference type="AlphaFoldDB" id="F6FYK0"/>
<dbReference type="PROSITE" id="PS50404">
    <property type="entry name" value="GST_NTER"/>
    <property type="match status" value="1"/>
</dbReference>
<feature type="domain" description="GST C-terminal" evidence="3">
    <location>
        <begin position="461"/>
        <end position="580"/>
    </location>
</feature>
<dbReference type="GO" id="GO:0005737">
    <property type="term" value="C:cytoplasm"/>
    <property type="evidence" value="ECO:0007669"/>
    <property type="project" value="TreeGrafter"/>
</dbReference>
<gene>
    <name evidence="4" type="ordered locus">RSPO_c00782</name>
</gene>
<dbReference type="SUPFAM" id="SSF47616">
    <property type="entry name" value="GST C-terminal domain-like"/>
    <property type="match status" value="1"/>
</dbReference>
<dbReference type="PATRIC" id="fig|1031711.3.peg.762"/>
<dbReference type="KEGG" id="rsn:RSPO_c00782"/>
<feature type="compositionally biased region" description="Basic and acidic residues" evidence="1">
    <location>
        <begin position="324"/>
        <end position="339"/>
    </location>
</feature>
<feature type="region of interest" description="Disordered" evidence="1">
    <location>
        <begin position="288"/>
        <end position="361"/>
    </location>
</feature>
<dbReference type="InterPro" id="IPR050983">
    <property type="entry name" value="GST_Omega/HSP26"/>
</dbReference>
<protein>
    <submittedName>
        <fullName evidence="4">Glutathione s-transferase protein</fullName>
    </submittedName>
</protein>
<dbReference type="SFLD" id="SFLDS00019">
    <property type="entry name" value="Glutathione_Transferase_(cytos"/>
    <property type="match status" value="1"/>
</dbReference>
<dbReference type="PROSITE" id="PS50405">
    <property type="entry name" value="GST_CTER"/>
    <property type="match status" value="1"/>
</dbReference>
<dbReference type="GO" id="GO:0016740">
    <property type="term" value="F:transferase activity"/>
    <property type="evidence" value="ECO:0007669"/>
    <property type="project" value="UniProtKB-KW"/>
</dbReference>
<dbReference type="SFLD" id="SFLDG00358">
    <property type="entry name" value="Main_(cytGST)"/>
    <property type="match status" value="1"/>
</dbReference>
<dbReference type="CDD" id="cd03205">
    <property type="entry name" value="GST_C_6"/>
    <property type="match status" value="1"/>
</dbReference>
<proteinExistence type="predicted"/>
<dbReference type="PANTHER" id="PTHR43968:SF6">
    <property type="entry name" value="GLUTATHIONE S-TRANSFERASE OMEGA"/>
    <property type="match status" value="1"/>
</dbReference>
<evidence type="ECO:0000259" key="2">
    <source>
        <dbReference type="PROSITE" id="PS50404"/>
    </source>
</evidence>
<dbReference type="EMBL" id="CP002819">
    <property type="protein sequence ID" value="AEG68084.1"/>
    <property type="molecule type" value="Genomic_DNA"/>
</dbReference>
<dbReference type="InterPro" id="IPR036249">
    <property type="entry name" value="Thioredoxin-like_sf"/>
</dbReference>
<reference evidence="4 5" key="1">
    <citation type="journal article" date="2011" name="J. Bacteriol.">
        <title>Complete genome sequence of the plant pathogen Ralstonia solanacearum strain Po82.</title>
        <authorList>
            <person name="Xu J."/>
            <person name="Zheng H.J."/>
            <person name="Liu L."/>
            <person name="Pan Z.C."/>
            <person name="Prior P."/>
            <person name="Tang B."/>
            <person name="Xu J.S."/>
            <person name="Zhang H."/>
            <person name="Tian Q."/>
            <person name="Zhang L.Q."/>
            <person name="Feng J."/>
        </authorList>
    </citation>
    <scope>NUCLEOTIDE SEQUENCE [LARGE SCALE GENOMIC DNA]</scope>
    <source>
        <strain evidence="4 5">Po82</strain>
    </source>
</reference>
<dbReference type="Pfam" id="PF13409">
    <property type="entry name" value="GST_N_2"/>
    <property type="match status" value="1"/>
</dbReference>
<accession>F6FYK0</accession>
<dbReference type="Gene3D" id="3.40.30.10">
    <property type="entry name" value="Glutaredoxin"/>
    <property type="match status" value="1"/>
</dbReference>
<dbReference type="Gene3D" id="1.20.1050.10">
    <property type="match status" value="1"/>
</dbReference>
<dbReference type="PANTHER" id="PTHR43968">
    <property type="match status" value="1"/>
</dbReference>